<reference evidence="3 4" key="1">
    <citation type="journal article" date="2023" name="Arcadia Sci">
        <title>De novo assembly of a long-read Amblyomma americanum tick genome.</title>
        <authorList>
            <person name="Chou S."/>
            <person name="Poskanzer K.E."/>
            <person name="Rollins M."/>
            <person name="Thuy-Boun P.S."/>
        </authorList>
    </citation>
    <scope>NUCLEOTIDE SEQUENCE [LARGE SCALE GENOMIC DNA]</scope>
    <source>
        <strain evidence="3">F_SG_1</strain>
        <tissue evidence="3">Salivary glands</tissue>
    </source>
</reference>
<evidence type="ECO:0000313" key="4">
    <source>
        <dbReference type="Proteomes" id="UP001321473"/>
    </source>
</evidence>
<evidence type="ECO:0000313" key="3">
    <source>
        <dbReference type="EMBL" id="KAK8775210.1"/>
    </source>
</evidence>
<feature type="compositionally biased region" description="Basic and acidic residues" evidence="1">
    <location>
        <begin position="26"/>
        <end position="42"/>
    </location>
</feature>
<proteinExistence type="predicted"/>
<organism evidence="3 4">
    <name type="scientific">Amblyomma americanum</name>
    <name type="common">Lone star tick</name>
    <dbReference type="NCBI Taxonomy" id="6943"/>
    <lineage>
        <taxon>Eukaryota</taxon>
        <taxon>Metazoa</taxon>
        <taxon>Ecdysozoa</taxon>
        <taxon>Arthropoda</taxon>
        <taxon>Chelicerata</taxon>
        <taxon>Arachnida</taxon>
        <taxon>Acari</taxon>
        <taxon>Parasitiformes</taxon>
        <taxon>Ixodida</taxon>
        <taxon>Ixodoidea</taxon>
        <taxon>Ixodidae</taxon>
        <taxon>Amblyomminae</taxon>
        <taxon>Amblyomma</taxon>
    </lineage>
</organism>
<dbReference type="Proteomes" id="UP001321473">
    <property type="component" value="Unassembled WGS sequence"/>
</dbReference>
<dbReference type="AlphaFoldDB" id="A0AAQ4EKM3"/>
<feature type="transmembrane region" description="Helical" evidence="2">
    <location>
        <begin position="104"/>
        <end position="124"/>
    </location>
</feature>
<dbReference type="EMBL" id="JARKHS020014378">
    <property type="protein sequence ID" value="KAK8775210.1"/>
    <property type="molecule type" value="Genomic_DNA"/>
</dbReference>
<keyword evidence="4" id="KW-1185">Reference proteome</keyword>
<evidence type="ECO:0000256" key="2">
    <source>
        <dbReference type="SAM" id="Phobius"/>
    </source>
</evidence>
<evidence type="ECO:0000256" key="1">
    <source>
        <dbReference type="SAM" id="MobiDB-lite"/>
    </source>
</evidence>
<feature type="region of interest" description="Disordered" evidence="1">
    <location>
        <begin position="1"/>
        <end position="58"/>
    </location>
</feature>
<keyword evidence="2" id="KW-1133">Transmembrane helix</keyword>
<keyword evidence="2" id="KW-0812">Transmembrane</keyword>
<name>A0AAQ4EKM3_AMBAM</name>
<protein>
    <submittedName>
        <fullName evidence="3">Uncharacterized protein</fullName>
    </submittedName>
</protein>
<comment type="caution">
    <text evidence="3">The sequence shown here is derived from an EMBL/GenBank/DDBJ whole genome shotgun (WGS) entry which is preliminary data.</text>
</comment>
<accession>A0AAQ4EKM3</accession>
<keyword evidence="2" id="KW-0472">Membrane</keyword>
<gene>
    <name evidence="3" type="ORF">V5799_031443</name>
</gene>
<sequence length="158" mass="17826">MQLRLPEDPPDEFERRSSFGRARKARYPDKSWKEKAKARHPDSMIQTLVSNSPPGPPPILEGEQVRNMPRPQAYPVPVAFIFDFAKRRNFDESQLTTTDISTQFTRFAIVLAALLTTVLGYVAYNYTQDTFPEFSSIPSTTIPVPVNASNVSQVKVPP</sequence>